<dbReference type="Gene3D" id="6.10.340.10">
    <property type="match status" value="1"/>
</dbReference>
<accession>A0A9D1NRV1</accession>
<dbReference type="InterPro" id="IPR003661">
    <property type="entry name" value="HisK_dim/P_dom"/>
</dbReference>
<dbReference type="AlphaFoldDB" id="A0A9D1NRV1"/>
<evidence type="ECO:0000256" key="7">
    <source>
        <dbReference type="ARBA" id="ARBA00022777"/>
    </source>
</evidence>
<evidence type="ECO:0000256" key="5">
    <source>
        <dbReference type="ARBA" id="ARBA00022679"/>
    </source>
</evidence>
<feature type="domain" description="HAMP" evidence="13">
    <location>
        <begin position="191"/>
        <end position="245"/>
    </location>
</feature>
<evidence type="ECO:0000256" key="4">
    <source>
        <dbReference type="ARBA" id="ARBA00022553"/>
    </source>
</evidence>
<name>A0A9D1NRV1_9FIRM</name>
<evidence type="ECO:0000256" key="6">
    <source>
        <dbReference type="ARBA" id="ARBA00022692"/>
    </source>
</evidence>
<gene>
    <name evidence="14" type="ORF">IAD28_04305</name>
</gene>
<comment type="subcellular location">
    <subcellularLocation>
        <location evidence="2">Membrane</location>
    </subcellularLocation>
</comment>
<dbReference type="InterPro" id="IPR005467">
    <property type="entry name" value="His_kinase_dom"/>
</dbReference>
<comment type="caution">
    <text evidence="14">The sequence shown here is derived from an EMBL/GenBank/DDBJ whole genome shotgun (WGS) entry which is preliminary data.</text>
</comment>
<dbReference type="InterPro" id="IPR050428">
    <property type="entry name" value="TCS_sensor_his_kinase"/>
</dbReference>
<keyword evidence="8 11" id="KW-1133">Transmembrane helix</keyword>
<feature type="transmembrane region" description="Helical" evidence="11">
    <location>
        <begin position="12"/>
        <end position="30"/>
    </location>
</feature>
<dbReference type="Proteomes" id="UP000823960">
    <property type="component" value="Unassembled WGS sequence"/>
</dbReference>
<dbReference type="FunFam" id="3.30.565.10:FF:000006">
    <property type="entry name" value="Sensor histidine kinase WalK"/>
    <property type="match status" value="1"/>
</dbReference>
<feature type="domain" description="Histidine kinase" evidence="12">
    <location>
        <begin position="253"/>
        <end position="469"/>
    </location>
</feature>
<dbReference type="InterPro" id="IPR003594">
    <property type="entry name" value="HATPase_dom"/>
</dbReference>
<dbReference type="PRINTS" id="PR00344">
    <property type="entry name" value="BCTRLSENSOR"/>
</dbReference>
<keyword evidence="10 11" id="KW-0472">Membrane</keyword>
<dbReference type="InterPro" id="IPR036097">
    <property type="entry name" value="HisK_dim/P_sf"/>
</dbReference>
<dbReference type="PANTHER" id="PTHR45436:SF5">
    <property type="entry name" value="SENSOR HISTIDINE KINASE TRCS"/>
    <property type="match status" value="1"/>
</dbReference>
<dbReference type="InterPro" id="IPR004358">
    <property type="entry name" value="Sig_transdc_His_kin-like_C"/>
</dbReference>
<keyword evidence="9" id="KW-0902">Two-component regulatory system</keyword>
<dbReference type="Pfam" id="PF00512">
    <property type="entry name" value="HisKA"/>
    <property type="match status" value="1"/>
</dbReference>
<dbReference type="GO" id="GO:0000155">
    <property type="term" value="F:phosphorelay sensor kinase activity"/>
    <property type="evidence" value="ECO:0007669"/>
    <property type="project" value="InterPro"/>
</dbReference>
<keyword evidence="5" id="KW-0808">Transferase</keyword>
<dbReference type="SMART" id="SM00388">
    <property type="entry name" value="HisKA"/>
    <property type="match status" value="1"/>
</dbReference>
<dbReference type="CDD" id="cd06225">
    <property type="entry name" value="HAMP"/>
    <property type="match status" value="1"/>
</dbReference>
<feature type="transmembrane region" description="Helical" evidence="11">
    <location>
        <begin position="170"/>
        <end position="190"/>
    </location>
</feature>
<dbReference type="EC" id="2.7.13.3" evidence="3"/>
<evidence type="ECO:0000256" key="8">
    <source>
        <dbReference type="ARBA" id="ARBA00022989"/>
    </source>
</evidence>
<evidence type="ECO:0000256" key="10">
    <source>
        <dbReference type="ARBA" id="ARBA00023136"/>
    </source>
</evidence>
<dbReference type="SUPFAM" id="SSF55874">
    <property type="entry name" value="ATPase domain of HSP90 chaperone/DNA topoisomerase II/histidine kinase"/>
    <property type="match status" value="1"/>
</dbReference>
<keyword evidence="6 11" id="KW-0812">Transmembrane</keyword>
<dbReference type="CDD" id="cd00075">
    <property type="entry name" value="HATPase"/>
    <property type="match status" value="1"/>
</dbReference>
<proteinExistence type="predicted"/>
<dbReference type="Pfam" id="PF00672">
    <property type="entry name" value="HAMP"/>
    <property type="match status" value="1"/>
</dbReference>
<dbReference type="GO" id="GO:0005886">
    <property type="term" value="C:plasma membrane"/>
    <property type="evidence" value="ECO:0007669"/>
    <property type="project" value="TreeGrafter"/>
</dbReference>
<evidence type="ECO:0000256" key="9">
    <source>
        <dbReference type="ARBA" id="ARBA00023012"/>
    </source>
</evidence>
<evidence type="ECO:0000313" key="14">
    <source>
        <dbReference type="EMBL" id="HIV10895.1"/>
    </source>
</evidence>
<dbReference type="SMART" id="SM00387">
    <property type="entry name" value="HATPase_c"/>
    <property type="match status" value="1"/>
</dbReference>
<reference evidence="14" key="2">
    <citation type="journal article" date="2021" name="PeerJ">
        <title>Extensive microbial diversity within the chicken gut microbiome revealed by metagenomics and culture.</title>
        <authorList>
            <person name="Gilroy R."/>
            <person name="Ravi A."/>
            <person name="Getino M."/>
            <person name="Pursley I."/>
            <person name="Horton D.L."/>
            <person name="Alikhan N.F."/>
            <person name="Baker D."/>
            <person name="Gharbi K."/>
            <person name="Hall N."/>
            <person name="Watson M."/>
            <person name="Adriaenssens E.M."/>
            <person name="Foster-Nyarko E."/>
            <person name="Jarju S."/>
            <person name="Secka A."/>
            <person name="Antonio M."/>
            <person name="Oren A."/>
            <person name="Chaudhuri R.R."/>
            <person name="La Ragione R."/>
            <person name="Hildebrand F."/>
            <person name="Pallen M.J."/>
        </authorList>
    </citation>
    <scope>NUCLEOTIDE SEQUENCE</scope>
    <source>
        <strain evidence="14">1370</strain>
    </source>
</reference>
<evidence type="ECO:0000259" key="12">
    <source>
        <dbReference type="PROSITE" id="PS50109"/>
    </source>
</evidence>
<evidence type="ECO:0000313" key="15">
    <source>
        <dbReference type="Proteomes" id="UP000823960"/>
    </source>
</evidence>
<sequence>MKRISIRLKLTLWFSSVLIVMSAAAIWGILHINSRVDINRLTSLLIQEVDLSLSEIVYAKEPQGGPIGSYWLYYGGGYIALNESLLVTQNEVRLAMYSLDGSLLYGENPISSVTDSSGFSDATLTSHPYEGSVYYSYDRLLSVDGLDSIWIRGVVSSYAEDFQLSMTIRAVMLSLPMFVVVAVVGGYLIAGQVLRPIKKISDAASGIEQGGDLKKRIELGEGKDELHSLASSINSMISRLDRAFETEKQFASDASHELRTPISVILAQCEYSLEKTRTETEYIEAMEVIKRQSDKMAGIISDMLDFTRLETTPERYIMERLELSELVSLSCLDFEHLSDSDKKGIKLVSDIQPGIRVYGSYQLLTRLVTNLISNAFRYGKEGGNVWVELKSADNKAFLSVRDDGIGISSEHQPRVFDRFYQVDSSRSGEGTGLGLAISKEIAKLHGGDIELKSSLGEGSEFIFWMKLSV</sequence>
<reference evidence="14" key="1">
    <citation type="submission" date="2020-10" db="EMBL/GenBank/DDBJ databases">
        <authorList>
            <person name="Gilroy R."/>
        </authorList>
    </citation>
    <scope>NUCLEOTIDE SEQUENCE</scope>
    <source>
        <strain evidence="14">1370</strain>
    </source>
</reference>
<keyword evidence="7 14" id="KW-0418">Kinase</keyword>
<evidence type="ECO:0000256" key="1">
    <source>
        <dbReference type="ARBA" id="ARBA00000085"/>
    </source>
</evidence>
<dbReference type="InterPro" id="IPR036890">
    <property type="entry name" value="HATPase_C_sf"/>
</dbReference>
<dbReference type="Gene3D" id="1.10.287.130">
    <property type="match status" value="1"/>
</dbReference>
<dbReference type="PROSITE" id="PS50885">
    <property type="entry name" value="HAMP"/>
    <property type="match status" value="1"/>
</dbReference>
<evidence type="ECO:0000256" key="2">
    <source>
        <dbReference type="ARBA" id="ARBA00004370"/>
    </source>
</evidence>
<dbReference type="Gene3D" id="3.30.565.10">
    <property type="entry name" value="Histidine kinase-like ATPase, C-terminal domain"/>
    <property type="match status" value="1"/>
</dbReference>
<organism evidence="14 15">
    <name type="scientific">Candidatus Faeciplasma avium</name>
    <dbReference type="NCBI Taxonomy" id="2840798"/>
    <lineage>
        <taxon>Bacteria</taxon>
        <taxon>Bacillati</taxon>
        <taxon>Bacillota</taxon>
        <taxon>Clostridia</taxon>
        <taxon>Eubacteriales</taxon>
        <taxon>Oscillospiraceae</taxon>
        <taxon>Oscillospiraceae incertae sedis</taxon>
        <taxon>Candidatus Faeciplasma</taxon>
    </lineage>
</organism>
<comment type="catalytic activity">
    <reaction evidence="1">
        <text>ATP + protein L-histidine = ADP + protein N-phospho-L-histidine.</text>
        <dbReference type="EC" id="2.7.13.3"/>
    </reaction>
</comment>
<dbReference type="PANTHER" id="PTHR45436">
    <property type="entry name" value="SENSOR HISTIDINE KINASE YKOH"/>
    <property type="match status" value="1"/>
</dbReference>
<dbReference type="SUPFAM" id="SSF47384">
    <property type="entry name" value="Homodimeric domain of signal transducing histidine kinase"/>
    <property type="match status" value="1"/>
</dbReference>
<keyword evidence="4" id="KW-0597">Phosphoprotein</keyword>
<protein>
    <recommendedName>
        <fullName evidence="3">histidine kinase</fullName>
        <ecNumber evidence="3">2.7.13.3</ecNumber>
    </recommendedName>
</protein>
<dbReference type="EMBL" id="DVOL01000058">
    <property type="protein sequence ID" value="HIV10895.1"/>
    <property type="molecule type" value="Genomic_DNA"/>
</dbReference>
<dbReference type="PROSITE" id="PS50109">
    <property type="entry name" value="HIS_KIN"/>
    <property type="match status" value="1"/>
</dbReference>
<dbReference type="SUPFAM" id="SSF158472">
    <property type="entry name" value="HAMP domain-like"/>
    <property type="match status" value="1"/>
</dbReference>
<evidence type="ECO:0000256" key="11">
    <source>
        <dbReference type="SAM" id="Phobius"/>
    </source>
</evidence>
<dbReference type="CDD" id="cd00082">
    <property type="entry name" value="HisKA"/>
    <property type="match status" value="1"/>
</dbReference>
<evidence type="ECO:0000259" key="13">
    <source>
        <dbReference type="PROSITE" id="PS50885"/>
    </source>
</evidence>
<evidence type="ECO:0000256" key="3">
    <source>
        <dbReference type="ARBA" id="ARBA00012438"/>
    </source>
</evidence>
<dbReference type="Pfam" id="PF02518">
    <property type="entry name" value="HATPase_c"/>
    <property type="match status" value="1"/>
</dbReference>
<dbReference type="FunFam" id="1.10.287.130:FF:000001">
    <property type="entry name" value="Two-component sensor histidine kinase"/>
    <property type="match status" value="1"/>
</dbReference>
<dbReference type="InterPro" id="IPR003660">
    <property type="entry name" value="HAMP_dom"/>
</dbReference>
<dbReference type="SMART" id="SM00304">
    <property type="entry name" value="HAMP"/>
    <property type="match status" value="1"/>
</dbReference>